<keyword evidence="1" id="KW-0812">Transmembrane</keyword>
<gene>
    <name evidence="2" type="ORF">AOZ06_30690</name>
</gene>
<dbReference type="KEGG" id="kphy:AOZ06_30690"/>
<accession>A0A0N9HZA7</accession>
<keyword evidence="1" id="KW-0472">Membrane</keyword>
<keyword evidence="1" id="KW-1133">Transmembrane helix</keyword>
<reference evidence="2 3" key="1">
    <citation type="submission" date="2015-07" db="EMBL/GenBank/DDBJ databases">
        <title>Genome sequencing of Kibdelosporangium phytohabitans.</title>
        <authorList>
            <person name="Qin S."/>
            <person name="Xing K."/>
        </authorList>
    </citation>
    <scope>NUCLEOTIDE SEQUENCE [LARGE SCALE GENOMIC DNA]</scope>
    <source>
        <strain evidence="2 3">KLBMP1111</strain>
    </source>
</reference>
<dbReference type="EMBL" id="CP012752">
    <property type="protein sequence ID" value="ALG10684.1"/>
    <property type="molecule type" value="Genomic_DNA"/>
</dbReference>
<sequence length="59" mass="6465">MDKDEAHGDIRKFRAESKRYRNVTNIFQGVLIIGSVAATGASAIAADLGPVRWVAFAFR</sequence>
<evidence type="ECO:0000313" key="3">
    <source>
        <dbReference type="Proteomes" id="UP000063699"/>
    </source>
</evidence>
<evidence type="ECO:0000256" key="1">
    <source>
        <dbReference type="SAM" id="Phobius"/>
    </source>
</evidence>
<dbReference type="Proteomes" id="UP000063699">
    <property type="component" value="Chromosome"/>
</dbReference>
<dbReference type="AlphaFoldDB" id="A0A0N9HZA7"/>
<feature type="transmembrane region" description="Helical" evidence="1">
    <location>
        <begin position="26"/>
        <end position="46"/>
    </location>
</feature>
<keyword evidence="3" id="KW-1185">Reference proteome</keyword>
<dbReference type="RefSeq" id="WP_054292587.1">
    <property type="nucleotide sequence ID" value="NZ_CP012752.1"/>
</dbReference>
<name>A0A0N9HZA7_9PSEU</name>
<proteinExistence type="predicted"/>
<protein>
    <submittedName>
        <fullName evidence="2">Uncharacterized protein</fullName>
    </submittedName>
</protein>
<organism evidence="2 3">
    <name type="scientific">Kibdelosporangium phytohabitans</name>
    <dbReference type="NCBI Taxonomy" id="860235"/>
    <lineage>
        <taxon>Bacteria</taxon>
        <taxon>Bacillati</taxon>
        <taxon>Actinomycetota</taxon>
        <taxon>Actinomycetes</taxon>
        <taxon>Pseudonocardiales</taxon>
        <taxon>Pseudonocardiaceae</taxon>
        <taxon>Kibdelosporangium</taxon>
    </lineage>
</organism>
<evidence type="ECO:0000313" key="2">
    <source>
        <dbReference type="EMBL" id="ALG10684.1"/>
    </source>
</evidence>